<protein>
    <recommendedName>
        <fullName evidence="2">EF-hand domain-containing protein</fullName>
    </recommendedName>
</protein>
<reference evidence="3" key="1">
    <citation type="submission" date="2021-01" db="EMBL/GenBank/DDBJ databases">
        <authorList>
            <person name="Corre E."/>
            <person name="Pelletier E."/>
            <person name="Niang G."/>
            <person name="Scheremetjew M."/>
            <person name="Finn R."/>
            <person name="Kale V."/>
            <person name="Holt S."/>
            <person name="Cochrane G."/>
            <person name="Meng A."/>
            <person name="Brown T."/>
            <person name="Cohen L."/>
        </authorList>
    </citation>
    <scope>NUCLEOTIDE SEQUENCE</scope>
    <source>
        <strain evidence="3">UTEX LB 985</strain>
    </source>
</reference>
<gene>
    <name evidence="3" type="ORF">CBRE1094_LOCUS647</name>
</gene>
<dbReference type="Pfam" id="PF13202">
    <property type="entry name" value="EF-hand_5"/>
    <property type="match status" value="1"/>
</dbReference>
<sequence>MGNACCPGDKQELLEPEVQTGDVIYEPKPAGYGGAGGGDKPYTQVEVKAPANRTVPPGRVRHMFKMLDKDGSGGLTMEEMTKGFAKEFKVEKLADHVLTAMAEMFKEHGTISGEGKVITTSKFSRFYAEVLFKHFDKDNSGTLELAEVQEALKFLVKPNEAGERIPPIVAFPPQHYDDKGQVHLPMKWFWTTFTAMD</sequence>
<keyword evidence="1" id="KW-0106">Calcium</keyword>
<evidence type="ECO:0000313" key="3">
    <source>
        <dbReference type="EMBL" id="CAD9391336.1"/>
    </source>
</evidence>
<evidence type="ECO:0000256" key="1">
    <source>
        <dbReference type="ARBA" id="ARBA00022837"/>
    </source>
</evidence>
<organism evidence="3">
    <name type="scientific">Haptolina brevifila</name>
    <dbReference type="NCBI Taxonomy" id="156173"/>
    <lineage>
        <taxon>Eukaryota</taxon>
        <taxon>Haptista</taxon>
        <taxon>Haptophyta</taxon>
        <taxon>Prymnesiophyceae</taxon>
        <taxon>Prymnesiales</taxon>
        <taxon>Prymnesiaceae</taxon>
        <taxon>Haptolina</taxon>
    </lineage>
</organism>
<dbReference type="Pfam" id="PF13405">
    <property type="entry name" value="EF-hand_6"/>
    <property type="match status" value="1"/>
</dbReference>
<dbReference type="InterPro" id="IPR018247">
    <property type="entry name" value="EF_Hand_1_Ca_BS"/>
</dbReference>
<dbReference type="AlphaFoldDB" id="A0A7S2BAI3"/>
<feature type="domain" description="EF-hand" evidence="2">
    <location>
        <begin position="123"/>
        <end position="158"/>
    </location>
</feature>
<accession>A0A7S2BAI3</accession>
<dbReference type="Gene3D" id="1.10.238.10">
    <property type="entry name" value="EF-hand"/>
    <property type="match status" value="2"/>
</dbReference>
<dbReference type="InterPro" id="IPR011992">
    <property type="entry name" value="EF-hand-dom_pair"/>
</dbReference>
<dbReference type="PROSITE" id="PS00018">
    <property type="entry name" value="EF_HAND_1"/>
    <property type="match status" value="1"/>
</dbReference>
<evidence type="ECO:0000259" key="2">
    <source>
        <dbReference type="PROSITE" id="PS50222"/>
    </source>
</evidence>
<dbReference type="EMBL" id="HBGU01001280">
    <property type="protein sequence ID" value="CAD9391336.1"/>
    <property type="molecule type" value="Transcribed_RNA"/>
</dbReference>
<dbReference type="GO" id="GO:0005509">
    <property type="term" value="F:calcium ion binding"/>
    <property type="evidence" value="ECO:0007669"/>
    <property type="project" value="InterPro"/>
</dbReference>
<name>A0A7S2BAI3_9EUKA</name>
<dbReference type="SMART" id="SM00054">
    <property type="entry name" value="EFh"/>
    <property type="match status" value="2"/>
</dbReference>
<dbReference type="PROSITE" id="PS50222">
    <property type="entry name" value="EF_HAND_2"/>
    <property type="match status" value="2"/>
</dbReference>
<dbReference type="SUPFAM" id="SSF47473">
    <property type="entry name" value="EF-hand"/>
    <property type="match status" value="1"/>
</dbReference>
<proteinExistence type="predicted"/>
<feature type="domain" description="EF-hand" evidence="2">
    <location>
        <begin position="55"/>
        <end position="90"/>
    </location>
</feature>
<dbReference type="InterPro" id="IPR002048">
    <property type="entry name" value="EF_hand_dom"/>
</dbReference>